<reference evidence="2 3" key="1">
    <citation type="submission" date="2020-05" db="EMBL/GenBank/DDBJ databases">
        <title>WGS assembly of Panicum virgatum.</title>
        <authorList>
            <person name="Lovell J.T."/>
            <person name="Jenkins J."/>
            <person name="Shu S."/>
            <person name="Juenger T.E."/>
            <person name="Schmutz J."/>
        </authorList>
    </citation>
    <scope>NUCLEOTIDE SEQUENCE [LARGE SCALE GENOMIC DNA]</scope>
    <source>
        <strain evidence="3">cv. AP13</strain>
    </source>
</reference>
<organism evidence="2 3">
    <name type="scientific">Panicum virgatum</name>
    <name type="common">Blackwell switchgrass</name>
    <dbReference type="NCBI Taxonomy" id="38727"/>
    <lineage>
        <taxon>Eukaryota</taxon>
        <taxon>Viridiplantae</taxon>
        <taxon>Streptophyta</taxon>
        <taxon>Embryophyta</taxon>
        <taxon>Tracheophyta</taxon>
        <taxon>Spermatophyta</taxon>
        <taxon>Magnoliopsida</taxon>
        <taxon>Liliopsida</taxon>
        <taxon>Poales</taxon>
        <taxon>Poaceae</taxon>
        <taxon>PACMAD clade</taxon>
        <taxon>Panicoideae</taxon>
        <taxon>Panicodae</taxon>
        <taxon>Paniceae</taxon>
        <taxon>Panicinae</taxon>
        <taxon>Panicum</taxon>
        <taxon>Panicum sect. Hiantes</taxon>
    </lineage>
</organism>
<gene>
    <name evidence="2" type="ORF">PVAP13_5KG676807</name>
</gene>
<feature type="region of interest" description="Disordered" evidence="1">
    <location>
        <begin position="398"/>
        <end position="419"/>
    </location>
</feature>
<evidence type="ECO:0000313" key="2">
    <source>
        <dbReference type="EMBL" id="KAG2602386.1"/>
    </source>
</evidence>
<dbReference type="Proteomes" id="UP000823388">
    <property type="component" value="Chromosome 5K"/>
</dbReference>
<keyword evidence="3" id="KW-1185">Reference proteome</keyword>
<evidence type="ECO:0000313" key="3">
    <source>
        <dbReference type="Proteomes" id="UP000823388"/>
    </source>
</evidence>
<feature type="compositionally biased region" description="Basic and acidic residues" evidence="1">
    <location>
        <begin position="408"/>
        <end position="419"/>
    </location>
</feature>
<sequence length="419" mass="46172">MMILCHTHSILRICAQHTVILYFCLQHTAAYKKTSLPLKNRAHPSTLPGSPRSRALRRTTAAQPPRGGRPRSCSTAAPARSAGGQLRAAPPQTRRIDPPAGRTRRRGKEAAAARRARSTTVGRIRPPPPESARSGPIHSGKGGRALPFALGSSVRPARAGARPRRLGRRSSGSRRPPRSRRSCREGRRGLAPPRRRGRREEGAEAGEEDREEEHQRRPSPARVVRRLPARAGKTRERGRRGRRGGEMEDGGGARAPAGSAVGEDEGARPSGKTRGRDGGWRRGARRPARPSGKTRGSAAEGGQGERGTGRERRKEERERADGGPDFPRAKKFFYVLRCVGDKNIESQCAMHKFEVWSVRSTKSPFEDVRLTNYPFFFGRKYVGAVGSHRMEFSKYTRTVHAPARRGGPCREPRPGHVSE</sequence>
<feature type="compositionally biased region" description="Basic residues" evidence="1">
    <location>
        <begin position="217"/>
        <end position="228"/>
    </location>
</feature>
<name>A0A8T0T220_PANVG</name>
<feature type="region of interest" description="Disordered" evidence="1">
    <location>
        <begin position="36"/>
        <end position="324"/>
    </location>
</feature>
<dbReference type="EMBL" id="CM029045">
    <property type="protein sequence ID" value="KAG2602386.1"/>
    <property type="molecule type" value="Genomic_DNA"/>
</dbReference>
<feature type="compositionally biased region" description="Low complexity" evidence="1">
    <location>
        <begin position="151"/>
        <end position="160"/>
    </location>
</feature>
<feature type="compositionally biased region" description="Basic residues" evidence="1">
    <location>
        <begin position="161"/>
        <end position="181"/>
    </location>
</feature>
<feature type="compositionally biased region" description="Basic and acidic residues" evidence="1">
    <location>
        <begin position="307"/>
        <end position="322"/>
    </location>
</feature>
<accession>A0A8T0T220</accession>
<protein>
    <submittedName>
        <fullName evidence="2">Uncharacterized protein</fullName>
    </submittedName>
</protein>
<evidence type="ECO:0000256" key="1">
    <source>
        <dbReference type="SAM" id="MobiDB-lite"/>
    </source>
</evidence>
<dbReference type="AlphaFoldDB" id="A0A8T0T220"/>
<comment type="caution">
    <text evidence="2">The sequence shown here is derived from an EMBL/GenBank/DDBJ whole genome shotgun (WGS) entry which is preliminary data.</text>
</comment>
<proteinExistence type="predicted"/>